<reference evidence="1 2" key="1">
    <citation type="submission" date="2024-02" db="EMBL/GenBank/DDBJ databases">
        <title>Chromosome-scale genome assembly of the rough periwinkle Littorina saxatilis.</title>
        <authorList>
            <person name="De Jode A."/>
            <person name="Faria R."/>
            <person name="Formenti G."/>
            <person name="Sims Y."/>
            <person name="Smith T.P."/>
            <person name="Tracey A."/>
            <person name="Wood J.M.D."/>
            <person name="Zagrodzka Z.B."/>
            <person name="Johannesson K."/>
            <person name="Butlin R.K."/>
            <person name="Leder E.H."/>
        </authorList>
    </citation>
    <scope>NUCLEOTIDE SEQUENCE [LARGE SCALE GENOMIC DNA]</scope>
    <source>
        <strain evidence="1">Snail1</strain>
        <tissue evidence="1">Muscle</tissue>
    </source>
</reference>
<gene>
    <name evidence="1" type="ORF">V1264_005774</name>
</gene>
<protein>
    <submittedName>
        <fullName evidence="1">Uncharacterized protein</fullName>
    </submittedName>
</protein>
<dbReference type="AlphaFoldDB" id="A0AAN9G6H3"/>
<comment type="caution">
    <text evidence="1">The sequence shown here is derived from an EMBL/GenBank/DDBJ whole genome shotgun (WGS) entry which is preliminary data.</text>
</comment>
<name>A0AAN9G6H3_9CAEN</name>
<proteinExistence type="predicted"/>
<evidence type="ECO:0000313" key="2">
    <source>
        <dbReference type="Proteomes" id="UP001374579"/>
    </source>
</evidence>
<keyword evidence="2" id="KW-1185">Reference proteome</keyword>
<accession>A0AAN9G6H3</accession>
<evidence type="ECO:0000313" key="1">
    <source>
        <dbReference type="EMBL" id="KAK7096484.1"/>
    </source>
</evidence>
<sequence>MAEGKKTRCVLRLSPVAVLLTCILLAYLPSSHGSRKECSMKSDGTLTMFNKETVTVAAPCKYRLADFTCGDYQVKVTGGSAVKEDGSYSPDTIWVKVVNTATAETVKLRTSRKRIEEYEAEGVDNVWSIRQGTTEFLDYAGYDGITRSAYLTKDYVFEVTFSGEYDEVSNVLCHADNFSSPGVPVTLCGDGSTSNAILAAKTAQYGEGTTVSDEQFLRFVMLTDTTVTQSKTCVEAADELQGCAKKVEAANACDNIFGVGRVVSCITNVFTDKSLGDYYRDCVKAVCLGDAAPAVPSCWI</sequence>
<dbReference type="Proteomes" id="UP001374579">
    <property type="component" value="Unassembled WGS sequence"/>
</dbReference>
<organism evidence="1 2">
    <name type="scientific">Littorina saxatilis</name>
    <dbReference type="NCBI Taxonomy" id="31220"/>
    <lineage>
        <taxon>Eukaryota</taxon>
        <taxon>Metazoa</taxon>
        <taxon>Spiralia</taxon>
        <taxon>Lophotrochozoa</taxon>
        <taxon>Mollusca</taxon>
        <taxon>Gastropoda</taxon>
        <taxon>Caenogastropoda</taxon>
        <taxon>Littorinimorpha</taxon>
        <taxon>Littorinoidea</taxon>
        <taxon>Littorinidae</taxon>
        <taxon>Littorina</taxon>
    </lineage>
</organism>
<dbReference type="EMBL" id="JBAMIC010000014">
    <property type="protein sequence ID" value="KAK7096484.1"/>
    <property type="molecule type" value="Genomic_DNA"/>
</dbReference>